<dbReference type="GeneID" id="39872359"/>
<protein>
    <submittedName>
        <fullName evidence="3">Uncharacterized protein</fullName>
    </submittedName>
</protein>
<keyword evidence="2" id="KW-0732">Signal</keyword>
<dbReference type="EMBL" id="BDSA01000001">
    <property type="protein sequence ID" value="GBE58589.1"/>
    <property type="molecule type" value="Genomic_DNA"/>
</dbReference>
<dbReference type="AlphaFoldDB" id="A0A2H6K6H6"/>
<feature type="compositionally biased region" description="Basic and acidic residues" evidence="1">
    <location>
        <begin position="41"/>
        <end position="58"/>
    </location>
</feature>
<evidence type="ECO:0000313" key="4">
    <source>
        <dbReference type="Proteomes" id="UP000236319"/>
    </source>
</evidence>
<sequence length="252" mass="27837">MCRKIAFGLVWALFLLAARHVSGNENDIATAVPPEPAQPVKNDEHNSPAGHGEHRSLDPEGTPASSAVQPLTHCTGTFTESLKDNVTKATPSERLDEMSKDVIKEMATNPYFKIPKYDRKLRELAVLHPSVMEKLGVYVIPIKPSSSKDNADTQCVNSCPSSQYFASFNDEKPAEGQENKAEEANSSSNAPIKSNLAYILKQSEMIKAMTPEEKLQFIPRLKETIVYEIMSNMRTIENLSAQLSHESTFGSN</sequence>
<name>A0A2H6K6H6_9APIC</name>
<dbReference type="Proteomes" id="UP000236319">
    <property type="component" value="Unassembled WGS sequence"/>
</dbReference>
<feature type="signal peptide" evidence="2">
    <location>
        <begin position="1"/>
        <end position="23"/>
    </location>
</feature>
<proteinExistence type="predicted"/>
<evidence type="ECO:0000313" key="3">
    <source>
        <dbReference type="EMBL" id="GBE58589.1"/>
    </source>
</evidence>
<dbReference type="VEuPathDB" id="PiroplasmaDB:BOVATA_000820"/>
<evidence type="ECO:0000256" key="1">
    <source>
        <dbReference type="SAM" id="MobiDB-lite"/>
    </source>
</evidence>
<comment type="caution">
    <text evidence="3">The sequence shown here is derived from an EMBL/GenBank/DDBJ whole genome shotgun (WGS) entry which is preliminary data.</text>
</comment>
<evidence type="ECO:0000256" key="2">
    <source>
        <dbReference type="SAM" id="SignalP"/>
    </source>
</evidence>
<dbReference type="OrthoDB" id="367238at2759"/>
<reference evidence="3 4" key="1">
    <citation type="journal article" date="2017" name="BMC Genomics">
        <title>Whole-genome assembly of Babesia ovata and comparative genomics between closely related pathogens.</title>
        <authorList>
            <person name="Yamagishi J."/>
            <person name="Asada M."/>
            <person name="Hakimi H."/>
            <person name="Tanaka T.Q."/>
            <person name="Sugimoto C."/>
            <person name="Kawazu S."/>
        </authorList>
    </citation>
    <scope>NUCLEOTIDE SEQUENCE [LARGE SCALE GENOMIC DNA]</scope>
    <source>
        <strain evidence="3 4">Miyake</strain>
    </source>
</reference>
<accession>A0A2H6K6H6</accession>
<feature type="chain" id="PRO_5014119194" evidence="2">
    <location>
        <begin position="24"/>
        <end position="252"/>
    </location>
</feature>
<organism evidence="3 4">
    <name type="scientific">Babesia ovata</name>
    <dbReference type="NCBI Taxonomy" id="189622"/>
    <lineage>
        <taxon>Eukaryota</taxon>
        <taxon>Sar</taxon>
        <taxon>Alveolata</taxon>
        <taxon>Apicomplexa</taxon>
        <taxon>Aconoidasida</taxon>
        <taxon>Piroplasmida</taxon>
        <taxon>Babesiidae</taxon>
        <taxon>Babesia</taxon>
    </lineage>
</organism>
<feature type="region of interest" description="Disordered" evidence="1">
    <location>
        <begin position="27"/>
        <end position="70"/>
    </location>
</feature>
<keyword evidence="4" id="KW-1185">Reference proteome</keyword>
<dbReference type="RefSeq" id="XP_028864832.1">
    <property type="nucleotide sequence ID" value="XM_029008999.1"/>
</dbReference>
<gene>
    <name evidence="3" type="ORF">BOVATA_000820</name>
</gene>